<dbReference type="AlphaFoldDB" id="A0A0F8YZ37"/>
<accession>A0A0F8YZ37</accession>
<comment type="caution">
    <text evidence="1">The sequence shown here is derived from an EMBL/GenBank/DDBJ whole genome shotgun (WGS) entry which is preliminary data.</text>
</comment>
<gene>
    <name evidence="1" type="ORF">LCGC14_3035590</name>
</gene>
<reference evidence="1" key="1">
    <citation type="journal article" date="2015" name="Nature">
        <title>Complex archaea that bridge the gap between prokaryotes and eukaryotes.</title>
        <authorList>
            <person name="Spang A."/>
            <person name="Saw J.H."/>
            <person name="Jorgensen S.L."/>
            <person name="Zaremba-Niedzwiedzka K."/>
            <person name="Martijn J."/>
            <person name="Lind A.E."/>
            <person name="van Eijk R."/>
            <person name="Schleper C."/>
            <person name="Guy L."/>
            <person name="Ettema T.J."/>
        </authorList>
    </citation>
    <scope>NUCLEOTIDE SEQUENCE</scope>
</reference>
<protein>
    <submittedName>
        <fullName evidence="1">Uncharacterized protein</fullName>
    </submittedName>
</protein>
<evidence type="ECO:0000313" key="1">
    <source>
        <dbReference type="EMBL" id="KKK59319.1"/>
    </source>
</evidence>
<organism evidence="1">
    <name type="scientific">marine sediment metagenome</name>
    <dbReference type="NCBI Taxonomy" id="412755"/>
    <lineage>
        <taxon>unclassified sequences</taxon>
        <taxon>metagenomes</taxon>
        <taxon>ecological metagenomes</taxon>
    </lineage>
</organism>
<sequence length="227" mass="23669">PVEEGVAGRFALGAGKLGLSVLEEERKRIQPITKPALRCAGEQITETVAGIPGGRALRAAGVPVPEAPGREQAGTVTAAVGGELALFSNLIPIPIIDSRVARILPRAWQFGKHITKGEARQAINLFRTQVVGQTDPATKAAFEEAAGAFERAIAEPGVPAASVPAEQLATVPEALAARAVEPGAAVPGRALEPEVLPVGAADTQRQIRLQQLDDEIACRCPRDHGEN</sequence>
<name>A0A0F8YZ37_9ZZZZ</name>
<proteinExistence type="predicted"/>
<dbReference type="EMBL" id="LAZR01063540">
    <property type="protein sequence ID" value="KKK59319.1"/>
    <property type="molecule type" value="Genomic_DNA"/>
</dbReference>
<feature type="non-terminal residue" evidence="1">
    <location>
        <position position="1"/>
    </location>
</feature>